<proteinExistence type="predicted"/>
<accession>A0A9X1H8G1</accession>
<evidence type="ECO:0000313" key="3">
    <source>
        <dbReference type="Proteomes" id="UP001139366"/>
    </source>
</evidence>
<reference evidence="2 3" key="1">
    <citation type="journal article" date="2023" name="Antonie Van Leeuwenhoek">
        <title>Flavobacterium potami sp. nov., a multi-metal resistance genes harbouring bacterium isolated from shallow river silt.</title>
        <authorList>
            <person name="Li S."/>
            <person name="Mao S."/>
            <person name="Mu W."/>
            <person name="Guo B."/>
            <person name="Li C."/>
            <person name="Zhu Q."/>
            <person name="Hou X."/>
            <person name="Zhao Y."/>
            <person name="Wei S."/>
            <person name="Liu H."/>
            <person name="Liu A."/>
        </authorList>
    </citation>
    <scope>NUCLEOTIDE SEQUENCE [LARGE SCALE GENOMIC DNA]</scope>
    <source>
        <strain evidence="2 3">17A</strain>
    </source>
</reference>
<keyword evidence="3" id="KW-1185">Reference proteome</keyword>
<evidence type="ECO:0008006" key="4">
    <source>
        <dbReference type="Google" id="ProtNLM"/>
    </source>
</evidence>
<evidence type="ECO:0000256" key="1">
    <source>
        <dbReference type="SAM" id="Coils"/>
    </source>
</evidence>
<name>A0A9X1H8G1_9FLAO</name>
<dbReference type="EMBL" id="JAINUY010000001">
    <property type="protein sequence ID" value="MBZ4034032.1"/>
    <property type="molecule type" value="Genomic_DNA"/>
</dbReference>
<dbReference type="PANTHER" id="PTHR24637">
    <property type="entry name" value="COLLAGEN"/>
    <property type="match status" value="1"/>
</dbReference>
<feature type="coiled-coil region" evidence="1">
    <location>
        <begin position="861"/>
        <end position="902"/>
    </location>
</feature>
<protein>
    <recommendedName>
        <fullName evidence="4">Collagen triple helix repeat-containing protein</fullName>
    </recommendedName>
</protein>
<dbReference type="AlphaFoldDB" id="A0A9X1H8G1"/>
<dbReference type="Gene3D" id="1.20.5.320">
    <property type="entry name" value="6-Phosphogluconate Dehydrogenase, domain 3"/>
    <property type="match status" value="2"/>
</dbReference>
<keyword evidence="1" id="KW-0175">Coiled coil</keyword>
<organism evidence="2 3">
    <name type="scientific">Flavobacterium potami</name>
    <dbReference type="NCBI Taxonomy" id="2872310"/>
    <lineage>
        <taxon>Bacteria</taxon>
        <taxon>Pseudomonadati</taxon>
        <taxon>Bacteroidota</taxon>
        <taxon>Flavobacteriia</taxon>
        <taxon>Flavobacteriales</taxon>
        <taxon>Flavobacteriaceae</taxon>
        <taxon>Flavobacterium</taxon>
    </lineage>
</organism>
<gene>
    <name evidence="2" type="ORF">K6T82_04595</name>
</gene>
<comment type="caution">
    <text evidence="2">The sequence shown here is derived from an EMBL/GenBank/DDBJ whole genome shotgun (WGS) entry which is preliminary data.</text>
</comment>
<sequence>MKNKLLPLIFILGSYYGYSQVSIGKQVPNASAQLEVFSSDKGVLIPNVELTSTVDSSTIKNGNVVSLLVFNTQTIADVVPGYYYWYNNKWNKFVVSGESNGIVAGNGEPGKKGEPGYPGENVTLYTDKSSGTVYVQNEDGTWTAINGKNGIDGKNGIAGDKGLPGDKGLDATVQMYIDYDTGIVYVRDPKNPEKWIPVSGLDGIAGATGAPGTAGSITTLDAIVKDPSGNIYAYVGDDKTVAGRDKDWADKSPNWVKINGLDGRDGKDGIVGGNGAPGDKGEVGYPGDNVAMYIDNTTGTVYVRDPKNPDKWIPLTGKNGIDGIAGATGAPGTAGSITTLDAIVKDPEGNIYAYVGDDKTVEGRDKEWADKSPNWVKINGLNGANGIAGATGAPGTAGSITTLDAIVKDPSGDIYAYVGDDKTVAGRDKEWADKSPNWVKINGLNGANGIAGATGAPGTAGSITTLDAIVKDPAGNIYAYVGDDKTVAGRDKEWADKSPSWVKINGLDGRDGKDGIVGGNGAPGNKGEAGYPGDNVAMYIDNTTGTVYVRDPKNPDKWIPLTGKNGIDGKNGIAGDKGLPGDKGLDASIEMYIDYETGTVYVRDPKDSTKWIPANKETVTSLKDVVTQKEDEQGQQYDVHTLTYTDENGTANPIDMSILVKGTETLTTLQYDPATGELNYKDEKGEVSNFKLTDLVGDAETLTKLEVNNNDGTLDYTDEGKNVHHLDLTDVVKEPWFAVASNKAAVSNTDDLYTQGWVGIGFDKKSDAPNEKLRVNGAITTVNSYYADYVFEDYFKGFSDIKSDYKFKKLEEVDAFIKKNKHLPGITPINELVKTKEGYSFNMSELSIQLLEKTEEMYLHIIEQNKINEAQSKEIEAKEQEIKELKKASEAMNLRLEKLEKLLAK</sequence>
<dbReference type="RefSeq" id="WP_223704750.1">
    <property type="nucleotide sequence ID" value="NZ_JAINUY010000001.1"/>
</dbReference>
<evidence type="ECO:0000313" key="2">
    <source>
        <dbReference type="EMBL" id="MBZ4034032.1"/>
    </source>
</evidence>
<dbReference type="Proteomes" id="UP001139366">
    <property type="component" value="Unassembled WGS sequence"/>
</dbReference>